<dbReference type="Pfam" id="PF01105">
    <property type="entry name" value="EMP24_GP25L"/>
    <property type="match status" value="1"/>
</dbReference>
<evidence type="ECO:0000256" key="7">
    <source>
        <dbReference type="ARBA" id="ARBA00023136"/>
    </source>
</evidence>
<keyword evidence="7 10" id="KW-0472">Membrane</keyword>
<keyword evidence="6 10" id="KW-1133">Transmembrane helix</keyword>
<dbReference type="AlphaFoldDB" id="A0A1B6G435"/>
<evidence type="ECO:0000256" key="8">
    <source>
        <dbReference type="ARBA" id="ARBA00037847"/>
    </source>
</evidence>
<evidence type="ECO:0000256" key="3">
    <source>
        <dbReference type="ARBA" id="ARBA00022473"/>
    </source>
</evidence>
<comment type="subcellular location">
    <subcellularLocation>
        <location evidence="8">Endomembrane system</location>
        <topology evidence="8">Single-pass membrane protein</topology>
    </subcellularLocation>
    <subcellularLocation>
        <location evidence="1 9">Membrane</location>
        <topology evidence="1 9">Single-pass type I membrane protein</topology>
    </subcellularLocation>
</comment>
<evidence type="ECO:0000256" key="10">
    <source>
        <dbReference type="SAM" id="Phobius"/>
    </source>
</evidence>
<evidence type="ECO:0000256" key="11">
    <source>
        <dbReference type="SAM" id="SignalP"/>
    </source>
</evidence>
<proteinExistence type="inferred from homology"/>
<feature type="signal peptide" evidence="11">
    <location>
        <begin position="1"/>
        <end position="32"/>
    </location>
</feature>
<dbReference type="InterPro" id="IPR009038">
    <property type="entry name" value="GOLD_dom"/>
</dbReference>
<reference evidence="13" key="1">
    <citation type="submission" date="2015-11" db="EMBL/GenBank/DDBJ databases">
        <title>De novo transcriptome assembly of four potential Pierce s Disease insect vectors from Arizona vineyards.</title>
        <authorList>
            <person name="Tassone E.E."/>
        </authorList>
    </citation>
    <scope>NUCLEOTIDE SEQUENCE</scope>
</reference>
<keyword evidence="4 9" id="KW-0812">Transmembrane</keyword>
<sequence length="210" mass="24284">MFMFMLDNLRWKLQAALYILSILLLLVPATSAWIVQVDSFTDECFYEWAEQGSKVGFTFQVVEGGFLDIDVTVHGPDGREVHGGSRETNGKFTFTAYQEGKYKFCFSNQMSTVTPKRVMFNVMVRSPDDPAEVTKSNKLQGMIVALDDALRGVRNEQDYVLVRDNMHRNTNEHTNNVIVYWSTFEVFLIIAGTGYQVWYIKRFFEVRRIL</sequence>
<evidence type="ECO:0000256" key="6">
    <source>
        <dbReference type="ARBA" id="ARBA00022989"/>
    </source>
</evidence>
<evidence type="ECO:0000313" key="13">
    <source>
        <dbReference type="EMBL" id="JAS57194.1"/>
    </source>
</evidence>
<dbReference type="PANTHER" id="PTHR22811">
    <property type="entry name" value="TRANSMEMBRANE EMP24 DOMAIN-CONTAINING PROTEIN"/>
    <property type="match status" value="1"/>
</dbReference>
<dbReference type="SUPFAM" id="SSF101576">
    <property type="entry name" value="Supernatant protein factor (SPF), C-terminal domain"/>
    <property type="match status" value="1"/>
</dbReference>
<dbReference type="InterPro" id="IPR036598">
    <property type="entry name" value="GOLD_dom_sf"/>
</dbReference>
<keyword evidence="5 11" id="KW-0732">Signal</keyword>
<dbReference type="SMART" id="SM01190">
    <property type="entry name" value="EMP24_GP25L"/>
    <property type="match status" value="1"/>
</dbReference>
<accession>A0A1B6G435</accession>
<evidence type="ECO:0000256" key="1">
    <source>
        <dbReference type="ARBA" id="ARBA00004479"/>
    </source>
</evidence>
<feature type="domain" description="GOLD" evidence="12">
    <location>
        <begin position="42"/>
        <end position="124"/>
    </location>
</feature>
<evidence type="ECO:0000256" key="9">
    <source>
        <dbReference type="RuleBase" id="RU003827"/>
    </source>
</evidence>
<keyword evidence="3" id="KW-0217">Developmental protein</keyword>
<evidence type="ECO:0000256" key="2">
    <source>
        <dbReference type="ARBA" id="ARBA00007104"/>
    </source>
</evidence>
<evidence type="ECO:0000256" key="5">
    <source>
        <dbReference type="ARBA" id="ARBA00022729"/>
    </source>
</evidence>
<gene>
    <name evidence="13" type="ORF">g.8830</name>
</gene>
<dbReference type="EMBL" id="GECZ01012575">
    <property type="protein sequence ID" value="JAS57194.1"/>
    <property type="molecule type" value="Transcribed_RNA"/>
</dbReference>
<name>A0A1B6G435_9HEMI</name>
<dbReference type="InterPro" id="IPR015720">
    <property type="entry name" value="Emp24-like"/>
</dbReference>
<evidence type="ECO:0000256" key="4">
    <source>
        <dbReference type="ARBA" id="ARBA00022692"/>
    </source>
</evidence>
<comment type="similarity">
    <text evidence="2 9">Belongs to the EMP24/GP25L family.</text>
</comment>
<feature type="transmembrane region" description="Helical" evidence="10">
    <location>
        <begin position="178"/>
        <end position="200"/>
    </location>
</feature>
<dbReference type="PROSITE" id="PS50866">
    <property type="entry name" value="GOLD"/>
    <property type="match status" value="1"/>
</dbReference>
<dbReference type="GO" id="GO:0012505">
    <property type="term" value="C:endomembrane system"/>
    <property type="evidence" value="ECO:0007669"/>
    <property type="project" value="UniProtKB-SubCell"/>
</dbReference>
<feature type="chain" id="PRO_5008583292" description="GOLD domain-containing protein" evidence="11">
    <location>
        <begin position="33"/>
        <end position="210"/>
    </location>
</feature>
<protein>
    <recommendedName>
        <fullName evidence="12">GOLD domain-containing protein</fullName>
    </recommendedName>
</protein>
<organism evidence="13">
    <name type="scientific">Cuerna arida</name>
    <dbReference type="NCBI Taxonomy" id="1464854"/>
    <lineage>
        <taxon>Eukaryota</taxon>
        <taxon>Metazoa</taxon>
        <taxon>Ecdysozoa</taxon>
        <taxon>Arthropoda</taxon>
        <taxon>Hexapoda</taxon>
        <taxon>Insecta</taxon>
        <taxon>Pterygota</taxon>
        <taxon>Neoptera</taxon>
        <taxon>Paraneoptera</taxon>
        <taxon>Hemiptera</taxon>
        <taxon>Auchenorrhyncha</taxon>
        <taxon>Membracoidea</taxon>
        <taxon>Cicadellidae</taxon>
        <taxon>Cicadellinae</taxon>
        <taxon>Proconiini</taxon>
        <taxon>Cuerna</taxon>
    </lineage>
</organism>
<dbReference type="GO" id="GO:0016020">
    <property type="term" value="C:membrane"/>
    <property type="evidence" value="ECO:0007669"/>
    <property type="project" value="UniProtKB-SubCell"/>
</dbReference>
<evidence type="ECO:0000259" key="12">
    <source>
        <dbReference type="PROSITE" id="PS50866"/>
    </source>
</evidence>